<dbReference type="Proteomes" id="UP000194236">
    <property type="component" value="Unassembled WGS sequence"/>
</dbReference>
<reference evidence="1 2" key="1">
    <citation type="submission" date="2017-03" db="EMBL/GenBank/DDBJ databases">
        <title>Genome Survey of Euroglyphus maynei.</title>
        <authorList>
            <person name="Arlian L.G."/>
            <person name="Morgan M.S."/>
            <person name="Rider S.D."/>
        </authorList>
    </citation>
    <scope>NUCLEOTIDE SEQUENCE [LARGE SCALE GENOMIC DNA]</scope>
    <source>
        <strain evidence="1">Arlian Lab</strain>
        <tissue evidence="1">Whole body</tissue>
    </source>
</reference>
<accession>A0A1Y3BMM3</accession>
<keyword evidence="2" id="KW-1185">Reference proteome</keyword>
<organism evidence="1 2">
    <name type="scientific">Euroglyphus maynei</name>
    <name type="common">Mayne's house dust mite</name>
    <dbReference type="NCBI Taxonomy" id="6958"/>
    <lineage>
        <taxon>Eukaryota</taxon>
        <taxon>Metazoa</taxon>
        <taxon>Ecdysozoa</taxon>
        <taxon>Arthropoda</taxon>
        <taxon>Chelicerata</taxon>
        <taxon>Arachnida</taxon>
        <taxon>Acari</taxon>
        <taxon>Acariformes</taxon>
        <taxon>Sarcoptiformes</taxon>
        <taxon>Astigmata</taxon>
        <taxon>Psoroptidia</taxon>
        <taxon>Analgoidea</taxon>
        <taxon>Pyroglyphidae</taxon>
        <taxon>Pyroglyphinae</taxon>
        <taxon>Euroglyphus</taxon>
    </lineage>
</organism>
<dbReference type="EMBL" id="MUJZ01009500">
    <property type="protein sequence ID" value="OTF82230.1"/>
    <property type="molecule type" value="Genomic_DNA"/>
</dbReference>
<comment type="caution">
    <text evidence="1">The sequence shown here is derived from an EMBL/GenBank/DDBJ whole genome shotgun (WGS) entry which is preliminary data.</text>
</comment>
<protein>
    <submittedName>
        <fullName evidence="1">Uncharacterized protein</fullName>
    </submittedName>
</protein>
<sequence>MSLEPMSFQLRFMQNLSSNSFNKDTTIFFPVPIPMMNIPLPSRDH</sequence>
<evidence type="ECO:0000313" key="1">
    <source>
        <dbReference type="EMBL" id="OTF82230.1"/>
    </source>
</evidence>
<name>A0A1Y3BMM3_EURMA</name>
<evidence type="ECO:0000313" key="2">
    <source>
        <dbReference type="Proteomes" id="UP000194236"/>
    </source>
</evidence>
<gene>
    <name evidence="1" type="ORF">BLA29_013629</name>
</gene>
<dbReference type="AlphaFoldDB" id="A0A1Y3BMM3"/>
<proteinExistence type="predicted"/>